<sequence>MRLGTFGNCSHVVCWLAYSMQEAVGPYVHDEGGGSFTGVDDLAGAFSKVLLRIGHKIHIGLRSLYLELNKGWIMKAGGLNHPI</sequence>
<dbReference type="AlphaFoldDB" id="A0A0E0CJE4"/>
<keyword evidence="2" id="KW-1185">Reference proteome</keyword>
<protein>
    <submittedName>
        <fullName evidence="1">Uncharacterized protein</fullName>
    </submittedName>
</protein>
<evidence type="ECO:0000313" key="1">
    <source>
        <dbReference type="EnsemblPlants" id="OMERI02G13750.1"/>
    </source>
</evidence>
<accession>A0A0E0CJE4</accession>
<dbReference type="STRING" id="40149.A0A0E0CJE4"/>
<evidence type="ECO:0000313" key="2">
    <source>
        <dbReference type="Proteomes" id="UP000008021"/>
    </source>
</evidence>
<dbReference type="Gramene" id="OMERI02G13750.1">
    <property type="protein sequence ID" value="OMERI02G13750.1"/>
    <property type="gene ID" value="OMERI02G13750"/>
</dbReference>
<proteinExistence type="predicted"/>
<reference evidence="1" key="2">
    <citation type="submission" date="2018-05" db="EMBL/GenBank/DDBJ databases">
        <title>OmerRS3 (Oryza meridionalis Reference Sequence Version 3).</title>
        <authorList>
            <person name="Zhang J."/>
            <person name="Kudrna D."/>
            <person name="Lee S."/>
            <person name="Talag J."/>
            <person name="Welchert J."/>
            <person name="Wing R.A."/>
        </authorList>
    </citation>
    <scope>NUCLEOTIDE SEQUENCE [LARGE SCALE GENOMIC DNA]</scope>
    <source>
        <strain evidence="1">cv. OR44</strain>
    </source>
</reference>
<organism evidence="1">
    <name type="scientific">Oryza meridionalis</name>
    <dbReference type="NCBI Taxonomy" id="40149"/>
    <lineage>
        <taxon>Eukaryota</taxon>
        <taxon>Viridiplantae</taxon>
        <taxon>Streptophyta</taxon>
        <taxon>Embryophyta</taxon>
        <taxon>Tracheophyta</taxon>
        <taxon>Spermatophyta</taxon>
        <taxon>Magnoliopsida</taxon>
        <taxon>Liliopsida</taxon>
        <taxon>Poales</taxon>
        <taxon>Poaceae</taxon>
        <taxon>BOP clade</taxon>
        <taxon>Oryzoideae</taxon>
        <taxon>Oryzeae</taxon>
        <taxon>Oryzinae</taxon>
        <taxon>Oryza</taxon>
    </lineage>
</organism>
<dbReference type="Proteomes" id="UP000008021">
    <property type="component" value="Chromosome 2"/>
</dbReference>
<reference evidence="1" key="1">
    <citation type="submission" date="2015-04" db="UniProtKB">
        <authorList>
            <consortium name="EnsemblPlants"/>
        </authorList>
    </citation>
    <scope>IDENTIFICATION</scope>
</reference>
<dbReference type="HOGENOM" id="CLU_2546424_0_0_1"/>
<dbReference type="EnsemblPlants" id="OMERI02G13750.1">
    <property type="protein sequence ID" value="OMERI02G13750.1"/>
    <property type="gene ID" value="OMERI02G13750"/>
</dbReference>
<name>A0A0E0CJE4_9ORYZ</name>